<sequence length="467" mass="50207">MIIPSPSPGALRRPCPLTASRRSFLVGAGLGAAAAALAACSGSSGERSSTTLTIAYQKTSTFFQLDDLLHKAKEEFEAANSEVTIKLSPIEAEQDQYFTKLALMNGSSDTAPDIIYEDTFQIRSDAAAGYLMPIDEYLEGWEDWSQFVDSAKEAGVGDDGKTYGVSMGTDTRGIYVNKTILAQAGLPADWQPTTWEEILAAARAVKEKVPDVIPLNIYAGKAGGEQTTMQGFEMLLYGTDDVLYDDSTQKWFTGSTGMLDSLTFMKTVYDEGLGPDLDLALDATIGSRVSSSLLPEGKLAIAVDGSWLPGFWISGDNEWPQWQETIGLAKMPTQNGQGAGFTSMSGGWTLAIGSQCANPEAAFQFISIALNQENSLKYATENAAIAVRTDVAESEEYLGYNPSFEFFSGLVEYTHFRPATPDYSQISANIQTACESVITGQATPQEACDTYDAGLVKIVGDDKVQEA</sequence>
<dbReference type="InterPro" id="IPR006059">
    <property type="entry name" value="SBP"/>
</dbReference>
<dbReference type="AlphaFoldDB" id="A0A3S4UXR9"/>
<dbReference type="PANTHER" id="PTHR43649:SF14">
    <property type="entry name" value="BLR3389 PROTEIN"/>
    <property type="match status" value="1"/>
</dbReference>
<dbReference type="Gene3D" id="3.40.190.10">
    <property type="entry name" value="Periplasmic binding protein-like II"/>
    <property type="match status" value="2"/>
</dbReference>
<feature type="signal peptide" evidence="1">
    <location>
        <begin position="1"/>
        <end position="38"/>
    </location>
</feature>
<evidence type="ECO:0000313" key="3">
    <source>
        <dbReference type="Proteomes" id="UP000266895"/>
    </source>
</evidence>
<dbReference type="InterPro" id="IPR006311">
    <property type="entry name" value="TAT_signal"/>
</dbReference>
<evidence type="ECO:0000313" key="2">
    <source>
        <dbReference type="EMBL" id="VEG28478.1"/>
    </source>
</evidence>
<dbReference type="RefSeq" id="WP_126382617.1">
    <property type="nucleotide sequence ID" value="NZ_LR134350.1"/>
</dbReference>
<feature type="chain" id="PRO_5018751333" evidence="1">
    <location>
        <begin position="39"/>
        <end position="467"/>
    </location>
</feature>
<dbReference type="OrthoDB" id="3495561at2"/>
<dbReference type="PANTHER" id="PTHR43649">
    <property type="entry name" value="ARABINOSE-BINDING PROTEIN-RELATED"/>
    <property type="match status" value="1"/>
</dbReference>
<keyword evidence="3" id="KW-1185">Reference proteome</keyword>
<organism evidence="2 3">
    <name type="scientific">Actinomyces howellii</name>
    <dbReference type="NCBI Taxonomy" id="52771"/>
    <lineage>
        <taxon>Bacteria</taxon>
        <taxon>Bacillati</taxon>
        <taxon>Actinomycetota</taxon>
        <taxon>Actinomycetes</taxon>
        <taxon>Actinomycetales</taxon>
        <taxon>Actinomycetaceae</taxon>
        <taxon>Actinomyces</taxon>
    </lineage>
</organism>
<dbReference type="InterPro" id="IPR050490">
    <property type="entry name" value="Bact_solute-bd_prot1"/>
</dbReference>
<dbReference type="SUPFAM" id="SSF53850">
    <property type="entry name" value="Periplasmic binding protein-like II"/>
    <property type="match status" value="1"/>
</dbReference>
<accession>A0A3S4UXR9</accession>
<keyword evidence="1" id="KW-0732">Signal</keyword>
<evidence type="ECO:0000256" key="1">
    <source>
        <dbReference type="SAM" id="SignalP"/>
    </source>
</evidence>
<dbReference type="Pfam" id="PF01547">
    <property type="entry name" value="SBP_bac_1"/>
    <property type="match status" value="1"/>
</dbReference>
<dbReference type="EMBL" id="LR134350">
    <property type="protein sequence ID" value="VEG28478.1"/>
    <property type="molecule type" value="Genomic_DNA"/>
</dbReference>
<dbReference type="Proteomes" id="UP000266895">
    <property type="component" value="Chromosome"/>
</dbReference>
<name>A0A3S4UXR9_9ACTO</name>
<protein>
    <submittedName>
        <fullName evidence="2">Maltose-binding periplasmic proteins/domains</fullName>
    </submittedName>
</protein>
<reference evidence="2 3" key="1">
    <citation type="submission" date="2018-12" db="EMBL/GenBank/DDBJ databases">
        <authorList>
            <consortium name="Pathogen Informatics"/>
        </authorList>
    </citation>
    <scope>NUCLEOTIDE SEQUENCE [LARGE SCALE GENOMIC DNA]</scope>
    <source>
        <strain evidence="2 3">NCTC11636</strain>
    </source>
</reference>
<dbReference type="KEGG" id="ahw:NCTC11636_01562"/>
<gene>
    <name evidence="2" type="ORF">NCTC11636_01562</name>
</gene>
<proteinExistence type="predicted"/>
<dbReference type="PROSITE" id="PS51318">
    <property type="entry name" value="TAT"/>
    <property type="match status" value="1"/>
</dbReference>